<dbReference type="RefSeq" id="WP_114623717.1">
    <property type="nucleotide sequence ID" value="NZ_QQNA01000080.1"/>
</dbReference>
<comment type="caution">
    <text evidence="2">The sequence shown here is derived from an EMBL/GenBank/DDBJ whole genome shotgun (WGS) entry which is preliminary data.</text>
</comment>
<keyword evidence="3" id="KW-1185">Reference proteome</keyword>
<evidence type="ECO:0000313" key="2">
    <source>
        <dbReference type="EMBL" id="RDG37977.1"/>
    </source>
</evidence>
<keyword evidence="1" id="KW-0472">Membrane</keyword>
<dbReference type="AlphaFoldDB" id="A0A370B840"/>
<organism evidence="2 3">
    <name type="scientific">Streptomyces corynorhini</name>
    <dbReference type="NCBI Taxonomy" id="2282652"/>
    <lineage>
        <taxon>Bacteria</taxon>
        <taxon>Bacillati</taxon>
        <taxon>Actinomycetota</taxon>
        <taxon>Actinomycetes</taxon>
        <taxon>Kitasatosporales</taxon>
        <taxon>Streptomycetaceae</taxon>
        <taxon>Streptomyces</taxon>
    </lineage>
</organism>
<proteinExistence type="predicted"/>
<reference evidence="2 3" key="1">
    <citation type="submission" date="2018-07" db="EMBL/GenBank/DDBJ databases">
        <title>Streptomyces species from bats.</title>
        <authorList>
            <person name="Dunlap C."/>
        </authorList>
    </citation>
    <scope>NUCLEOTIDE SEQUENCE [LARGE SCALE GENOMIC DNA]</scope>
    <source>
        <strain evidence="2 3">AC230</strain>
    </source>
</reference>
<dbReference type="OrthoDB" id="4222971at2"/>
<feature type="transmembrane region" description="Helical" evidence="1">
    <location>
        <begin position="56"/>
        <end position="74"/>
    </location>
</feature>
<evidence type="ECO:0000256" key="1">
    <source>
        <dbReference type="SAM" id="Phobius"/>
    </source>
</evidence>
<keyword evidence="1" id="KW-1133">Transmembrane helix</keyword>
<feature type="transmembrane region" description="Helical" evidence="1">
    <location>
        <begin position="108"/>
        <end position="131"/>
    </location>
</feature>
<name>A0A370B840_9ACTN</name>
<keyword evidence="1" id="KW-0812">Transmembrane</keyword>
<feature type="transmembrane region" description="Helical" evidence="1">
    <location>
        <begin position="12"/>
        <end position="31"/>
    </location>
</feature>
<protein>
    <recommendedName>
        <fullName evidence="4">Integral membrane protein</fullName>
    </recommendedName>
</protein>
<accession>A0A370B840</accession>
<dbReference type="Proteomes" id="UP000253741">
    <property type="component" value="Unassembled WGS sequence"/>
</dbReference>
<sequence length="147" mass="15321">MRAAPARLWAHLGWRGLALAGTGALWVWYGVGLLSTDRDGVVAGTAPVTRVMCLEAWAGVWITCGVLATVAGMLRPGRDMWGFAAVALPLIVWGLAFAAAAATGAYTAAWATVPLYAAPLLLLTIVAALTGGRRRICRCERGASDGQ</sequence>
<evidence type="ECO:0000313" key="3">
    <source>
        <dbReference type="Proteomes" id="UP000253741"/>
    </source>
</evidence>
<feature type="transmembrane region" description="Helical" evidence="1">
    <location>
        <begin position="81"/>
        <end position="102"/>
    </location>
</feature>
<evidence type="ECO:0008006" key="4">
    <source>
        <dbReference type="Google" id="ProtNLM"/>
    </source>
</evidence>
<dbReference type="EMBL" id="QQNA01000080">
    <property type="protein sequence ID" value="RDG37977.1"/>
    <property type="molecule type" value="Genomic_DNA"/>
</dbReference>
<gene>
    <name evidence="2" type="ORF">DVH02_11680</name>
</gene>